<feature type="compositionally biased region" description="Acidic residues" evidence="1">
    <location>
        <begin position="357"/>
        <end position="374"/>
    </location>
</feature>
<protein>
    <submittedName>
        <fullName evidence="3">DUF927 domain-containing protein</fullName>
    </submittedName>
</protein>
<dbReference type="EMBL" id="WMBT01000003">
    <property type="protein sequence ID" value="MTD99855.1"/>
    <property type="molecule type" value="Genomic_DNA"/>
</dbReference>
<dbReference type="RefSeq" id="WP_154763948.1">
    <property type="nucleotide sequence ID" value="NZ_WMBT01000003.1"/>
</dbReference>
<evidence type="ECO:0000313" key="4">
    <source>
        <dbReference type="Proteomes" id="UP000481417"/>
    </source>
</evidence>
<gene>
    <name evidence="3" type="ORF">GIY56_06120</name>
</gene>
<reference evidence="3 4" key="1">
    <citation type="submission" date="2019-11" db="EMBL/GenBank/DDBJ databases">
        <authorList>
            <person name="Lang L."/>
        </authorList>
    </citation>
    <scope>NUCLEOTIDE SEQUENCE [LARGE SCALE GENOMIC DNA]</scope>
    <source>
        <strain evidence="3 4">YIM 132242</strain>
    </source>
</reference>
<dbReference type="Proteomes" id="UP000481417">
    <property type="component" value="Unassembled WGS sequence"/>
</dbReference>
<dbReference type="InterPro" id="IPR009270">
    <property type="entry name" value="DUF927"/>
</dbReference>
<dbReference type="Pfam" id="PF06048">
    <property type="entry name" value="DUF927"/>
    <property type="match status" value="1"/>
</dbReference>
<evidence type="ECO:0000259" key="2">
    <source>
        <dbReference type="Pfam" id="PF06048"/>
    </source>
</evidence>
<comment type="caution">
    <text evidence="3">The sequence shown here is derived from an EMBL/GenBank/DDBJ whole genome shotgun (WGS) entry which is preliminary data.</text>
</comment>
<accession>A0A6L6HL25</accession>
<sequence>MNARAETILGFASGYGQSDTHIATLTDGRPNPSSQAGQPYEQITGKQILGMVKNPPSAPKEKARWFIPSTYSASDARSHEAQRLKGNFFWLPLDVDQNNLPLSDIFGAVHAVLPDSHCIIYSSRSATEENRKWRALVPLRDTIPGSDYPDTLAAFYDLLETASDGALIPDRALGRPGQLVYLPNKGQHYEFHMHRGQAVALTPDNPVIIRREENRARLEAAQKFARKERERRPVLGAQGSDISPVDHFNQSHNVADLLARYRYSQAGQSPDWRSPMQTSGSYATKNFGDYWVSLSASDAAAGIGRATPDGHRFGDAFDLYVHHEKGGDFTSAVRDYAHEAGLRPHPEPAGAAQPQDTEPDTSPDDDDELTDEDAAPEKPTSDWPFKVTKNGVWKRSDKMDKETGRIITKWVPICSELHVLAETRDADGEEWGRLLDVVDRDGRRKRWAMPMALMAGDGSAIRDRLYSLGLVPSQARDARQALLEYIGSAQPEQKMRCVSRIGWSGGAFVLPSQTIGTF</sequence>
<proteinExistence type="predicted"/>
<name>A0A6L6HL25_9RHOB</name>
<evidence type="ECO:0000256" key="1">
    <source>
        <dbReference type="SAM" id="MobiDB-lite"/>
    </source>
</evidence>
<evidence type="ECO:0000313" key="3">
    <source>
        <dbReference type="EMBL" id="MTD99855.1"/>
    </source>
</evidence>
<organism evidence="3 4">
    <name type="scientific">Paracoccus lichenicola</name>
    <dbReference type="NCBI Taxonomy" id="2665644"/>
    <lineage>
        <taxon>Bacteria</taxon>
        <taxon>Pseudomonadati</taxon>
        <taxon>Pseudomonadota</taxon>
        <taxon>Alphaproteobacteria</taxon>
        <taxon>Rhodobacterales</taxon>
        <taxon>Paracoccaceae</taxon>
        <taxon>Paracoccus</taxon>
    </lineage>
</organism>
<feature type="region of interest" description="Disordered" evidence="1">
    <location>
        <begin position="341"/>
        <end position="386"/>
    </location>
</feature>
<feature type="domain" description="DUF927" evidence="2">
    <location>
        <begin position="385"/>
        <end position="517"/>
    </location>
</feature>
<keyword evidence="4" id="KW-1185">Reference proteome</keyword>
<dbReference type="AlphaFoldDB" id="A0A6L6HL25"/>